<dbReference type="InterPro" id="IPR002319">
    <property type="entry name" value="Phenylalanyl-tRNA_Synthase"/>
</dbReference>
<evidence type="ECO:0000256" key="1">
    <source>
        <dbReference type="ARBA" id="ARBA00022598"/>
    </source>
</evidence>
<dbReference type="GO" id="GO:0006412">
    <property type="term" value="P:translation"/>
    <property type="evidence" value="ECO:0007669"/>
    <property type="project" value="UniProtKB-KW"/>
</dbReference>
<evidence type="ECO:0000313" key="7">
    <source>
        <dbReference type="EMBL" id="QCD82202.1"/>
    </source>
</evidence>
<dbReference type="Gene3D" id="3.30.930.10">
    <property type="entry name" value="Bira Bifunctional Protein, Domain 2"/>
    <property type="match status" value="1"/>
</dbReference>
<feature type="domain" description="Phenylalanyl-tRNA synthetase" evidence="6">
    <location>
        <begin position="89"/>
        <end position="150"/>
    </location>
</feature>
<dbReference type="GO" id="GO:0004812">
    <property type="term" value="F:aminoacyl-tRNA ligase activity"/>
    <property type="evidence" value="ECO:0007669"/>
    <property type="project" value="UniProtKB-KW"/>
</dbReference>
<evidence type="ECO:0000256" key="5">
    <source>
        <dbReference type="ARBA" id="ARBA00023146"/>
    </source>
</evidence>
<evidence type="ECO:0000256" key="3">
    <source>
        <dbReference type="ARBA" id="ARBA00022840"/>
    </source>
</evidence>
<gene>
    <name evidence="7" type="ORF">DEO72_LG2g2537</name>
</gene>
<evidence type="ECO:0000256" key="2">
    <source>
        <dbReference type="ARBA" id="ARBA00022741"/>
    </source>
</evidence>
<dbReference type="GO" id="GO:0005524">
    <property type="term" value="F:ATP binding"/>
    <property type="evidence" value="ECO:0007669"/>
    <property type="project" value="UniProtKB-KW"/>
</dbReference>
<keyword evidence="2" id="KW-0547">Nucleotide-binding</keyword>
<evidence type="ECO:0000313" key="8">
    <source>
        <dbReference type="Proteomes" id="UP000501690"/>
    </source>
</evidence>
<keyword evidence="8" id="KW-1185">Reference proteome</keyword>
<dbReference type="PANTHER" id="PTHR37760:SF1">
    <property type="entry name" value="CHAPERONE"/>
    <property type="match status" value="1"/>
</dbReference>
<dbReference type="EMBL" id="CP039346">
    <property type="protein sequence ID" value="QCD82202.1"/>
    <property type="molecule type" value="Genomic_DNA"/>
</dbReference>
<protein>
    <submittedName>
        <fullName evidence="7">Phenylalanyl-tRNA synthetase alpha chain</fullName>
    </submittedName>
</protein>
<dbReference type="SUPFAM" id="SSF55681">
    <property type="entry name" value="Class II aaRS and biotin synthetases"/>
    <property type="match status" value="1"/>
</dbReference>
<accession>A0A4D6L136</accession>
<keyword evidence="1" id="KW-0436">Ligase</keyword>
<dbReference type="AlphaFoldDB" id="A0A4D6L136"/>
<dbReference type="GO" id="GO:0000049">
    <property type="term" value="F:tRNA binding"/>
    <property type="evidence" value="ECO:0007669"/>
    <property type="project" value="InterPro"/>
</dbReference>
<dbReference type="Pfam" id="PF01409">
    <property type="entry name" value="tRNA-synt_2d"/>
    <property type="match status" value="1"/>
</dbReference>
<reference evidence="7 8" key="1">
    <citation type="submission" date="2019-04" db="EMBL/GenBank/DDBJ databases">
        <title>An improved genome assembly and genetic linkage map for asparagus bean, Vigna unguiculata ssp. sesquipedialis.</title>
        <authorList>
            <person name="Xia Q."/>
            <person name="Zhang R."/>
            <person name="Dong Y."/>
        </authorList>
    </citation>
    <scope>NUCLEOTIDE SEQUENCE [LARGE SCALE GENOMIC DNA]</scope>
    <source>
        <tissue evidence="7">Leaf</tissue>
    </source>
</reference>
<keyword evidence="3" id="KW-0067">ATP-binding</keyword>
<dbReference type="InterPro" id="IPR045864">
    <property type="entry name" value="aa-tRNA-synth_II/BPL/LPL"/>
</dbReference>
<sequence length="161" mass="18093">MCKRCGNMRRLACSTCKGTKSIREEGLLGTKPVKDLFETLDHTESQVKQITCVKCEDKAIGKCIGLAKHRDGHWELAIAPGVSPSLRNQHAANFDDVLIPEDHVSRSYNDTYYVDPQTVLRCHTSAHEAELLRSGHTHFLVTGDVYRRDSIICSNRLKETP</sequence>
<keyword evidence="4" id="KW-0648">Protein biosynthesis</keyword>
<name>A0A4D6L136_VIGUN</name>
<evidence type="ECO:0000256" key="4">
    <source>
        <dbReference type="ARBA" id="ARBA00022917"/>
    </source>
</evidence>
<proteinExistence type="predicted"/>
<dbReference type="Proteomes" id="UP000501690">
    <property type="component" value="Linkage Group LG2"/>
</dbReference>
<evidence type="ECO:0000259" key="6">
    <source>
        <dbReference type="Pfam" id="PF01409"/>
    </source>
</evidence>
<dbReference type="GO" id="GO:0043039">
    <property type="term" value="P:tRNA aminoacylation"/>
    <property type="evidence" value="ECO:0007669"/>
    <property type="project" value="InterPro"/>
</dbReference>
<organism evidence="7 8">
    <name type="scientific">Vigna unguiculata</name>
    <name type="common">Cowpea</name>
    <dbReference type="NCBI Taxonomy" id="3917"/>
    <lineage>
        <taxon>Eukaryota</taxon>
        <taxon>Viridiplantae</taxon>
        <taxon>Streptophyta</taxon>
        <taxon>Embryophyta</taxon>
        <taxon>Tracheophyta</taxon>
        <taxon>Spermatophyta</taxon>
        <taxon>Magnoliopsida</taxon>
        <taxon>eudicotyledons</taxon>
        <taxon>Gunneridae</taxon>
        <taxon>Pentapetalae</taxon>
        <taxon>rosids</taxon>
        <taxon>fabids</taxon>
        <taxon>Fabales</taxon>
        <taxon>Fabaceae</taxon>
        <taxon>Papilionoideae</taxon>
        <taxon>50 kb inversion clade</taxon>
        <taxon>NPAAA clade</taxon>
        <taxon>indigoferoid/millettioid clade</taxon>
        <taxon>Phaseoleae</taxon>
        <taxon>Vigna</taxon>
    </lineage>
</organism>
<keyword evidence="5 7" id="KW-0030">Aminoacyl-tRNA synthetase</keyword>
<dbReference type="PANTHER" id="PTHR37760">
    <property type="entry name" value="CHAPERONE"/>
    <property type="match status" value="1"/>
</dbReference>